<protein>
    <submittedName>
        <fullName evidence="2">Uncharacterized protein</fullName>
    </submittedName>
</protein>
<feature type="region of interest" description="Disordered" evidence="1">
    <location>
        <begin position="17"/>
        <end position="39"/>
    </location>
</feature>
<accession>A0A6C0DZK4</accession>
<proteinExistence type="predicted"/>
<dbReference type="AlphaFoldDB" id="A0A6C0DZK4"/>
<reference evidence="2" key="1">
    <citation type="journal article" date="2020" name="Nature">
        <title>Giant virus diversity and host interactions through global metagenomics.</title>
        <authorList>
            <person name="Schulz F."/>
            <person name="Roux S."/>
            <person name="Paez-Espino D."/>
            <person name="Jungbluth S."/>
            <person name="Walsh D.A."/>
            <person name="Denef V.J."/>
            <person name="McMahon K.D."/>
            <person name="Konstantinidis K.T."/>
            <person name="Eloe-Fadrosh E.A."/>
            <person name="Kyrpides N.C."/>
            <person name="Woyke T."/>
        </authorList>
    </citation>
    <scope>NUCLEOTIDE SEQUENCE</scope>
    <source>
        <strain evidence="2">GVMAG-M-3300023179-107</strain>
    </source>
</reference>
<feature type="compositionally biased region" description="Basic and acidic residues" evidence="1">
    <location>
        <begin position="27"/>
        <end position="37"/>
    </location>
</feature>
<evidence type="ECO:0000313" key="2">
    <source>
        <dbReference type="EMBL" id="QHT22214.1"/>
    </source>
</evidence>
<evidence type="ECO:0000256" key="1">
    <source>
        <dbReference type="SAM" id="MobiDB-lite"/>
    </source>
</evidence>
<name>A0A6C0DZK4_9ZZZZ</name>
<dbReference type="EMBL" id="MN739708">
    <property type="protein sequence ID" value="QHT22214.1"/>
    <property type="molecule type" value="Genomic_DNA"/>
</dbReference>
<organism evidence="2">
    <name type="scientific">viral metagenome</name>
    <dbReference type="NCBI Taxonomy" id="1070528"/>
    <lineage>
        <taxon>unclassified sequences</taxon>
        <taxon>metagenomes</taxon>
        <taxon>organismal metagenomes</taxon>
    </lineage>
</organism>
<sequence>MDTFTDLLSTIFVSSSNRKKHGSSKQVQEKTNKKDTETQTMSNFVIEAKETQTYVEETQTLLDTKEDSAPTLTSNVVETAVEEETAKGTVEKVEEETAKGIVEKVEEETAKGIVEKVEEETANDVNLATSVCPHNVIENDNGDQDVKSEERSFTDSILSDDRSEQENNITIKKYVLKASEIYKRDIFLNNKELKDSIYILSDILHSLSLMKNVADIYTNKVYILSTQEHKKMYKKMLLDNPYLFFSNFVVQSRFHSSDASTFDSELRKLLICDIKMFEKVNVALSSIPNLHIIVVSCDYDTYAKDIYNTLNKKTLLIHKKEHLKNQEKSFYKHVLTGVANIQYTFDRYYDMVNDEDIGLRNIIIRERELRYN</sequence>